<evidence type="ECO:0000256" key="8">
    <source>
        <dbReference type="ARBA" id="ARBA00023285"/>
    </source>
</evidence>
<dbReference type="GO" id="GO:0005525">
    <property type="term" value="F:GTP binding"/>
    <property type="evidence" value="ECO:0007669"/>
    <property type="project" value="UniProtKB-UniRule"/>
</dbReference>
<comment type="catalytic activity">
    <reaction evidence="9">
        <text>GTP + H2O = GDP + phosphate + H(+)</text>
        <dbReference type="Rhea" id="RHEA:19669"/>
        <dbReference type="ChEBI" id="CHEBI:15377"/>
        <dbReference type="ChEBI" id="CHEBI:15378"/>
        <dbReference type="ChEBI" id="CHEBI:37565"/>
        <dbReference type="ChEBI" id="CHEBI:43474"/>
        <dbReference type="ChEBI" id="CHEBI:58189"/>
    </reaction>
</comment>
<comment type="similarity">
    <text evidence="9">Belongs to the IcmF family.</text>
</comment>
<protein>
    <recommendedName>
        <fullName evidence="9">Fused isobutyryl-CoA mutase</fullName>
    </recommendedName>
    <domain>
        <recommendedName>
            <fullName evidence="9">Isobutyryl-CoA mutase</fullName>
            <shortName evidence="9">ICM</shortName>
            <ecNumber evidence="9">5.4.99.13</ecNumber>
        </recommendedName>
    </domain>
    <domain>
        <recommendedName>
            <fullName evidence="9">P-loop GTPase</fullName>
            <ecNumber evidence="9">3.6.5.-</ecNumber>
        </recommendedName>
        <alternativeName>
            <fullName evidence="9">G-protein chaperone</fullName>
        </alternativeName>
    </domain>
</protein>
<feature type="binding site" description="axial binding residue" evidence="9">
    <location>
        <position position="21"/>
    </location>
    <ligand>
        <name>adenosylcob(III)alamin</name>
        <dbReference type="ChEBI" id="CHEBI:18408"/>
    </ligand>
    <ligandPart>
        <name>Co</name>
        <dbReference type="ChEBI" id="CHEBI:27638"/>
    </ligandPart>
</feature>
<dbReference type="Proteomes" id="UP001220610">
    <property type="component" value="Chromosome"/>
</dbReference>
<comment type="domain">
    <text evidence="9">Is composed of four functional domains: the N-terminal 5'-deoxyadenosylcobalamin binding region that is homologous to the small subunit of ICM (IcmB), a middle P-loop GTPase domain (MeaI) that likely acts as a chaperone for ICM, a structured linker region involved in dimer formation, and a C-terminal part that is homologous to the large substrate-binding subunit of ICM (IcmA).</text>
</comment>
<evidence type="ECO:0000256" key="4">
    <source>
        <dbReference type="ARBA" id="ARBA00022801"/>
    </source>
</evidence>
<comment type="caution">
    <text evidence="9">Lacks conserved residue(s) required for the propagation of feature annotation.</text>
</comment>
<feature type="binding site" evidence="9">
    <location>
        <begin position="337"/>
        <end position="340"/>
    </location>
    <ligand>
        <name>GTP</name>
        <dbReference type="ChEBI" id="CHEBI:37565"/>
    </ligand>
</feature>
<keyword evidence="3 9" id="KW-0547">Nucleotide-binding</keyword>
<evidence type="ECO:0000256" key="9">
    <source>
        <dbReference type="HAMAP-Rule" id="MF_02050"/>
    </source>
</evidence>
<dbReference type="Gene3D" id="3.40.50.300">
    <property type="entry name" value="P-loop containing nucleotide triphosphate hydrolases"/>
    <property type="match status" value="1"/>
</dbReference>
<evidence type="ECO:0000313" key="12">
    <source>
        <dbReference type="Proteomes" id="UP001220610"/>
    </source>
</evidence>
<dbReference type="GO" id="GO:0006637">
    <property type="term" value="P:acyl-CoA metabolic process"/>
    <property type="evidence" value="ECO:0007669"/>
    <property type="project" value="UniProtKB-UniRule"/>
</dbReference>
<feature type="binding site" evidence="9">
    <location>
        <position position="754"/>
    </location>
    <ligand>
        <name>substrate</name>
    </ligand>
</feature>
<proteinExistence type="inferred from homology"/>
<keyword evidence="8 9" id="KW-0170">Cobalt</keyword>
<dbReference type="InterPro" id="IPR052040">
    <property type="entry name" value="GTPase/Isobutyryl-CoA_mutase"/>
</dbReference>
<feature type="binding site" evidence="9">
    <location>
        <begin position="200"/>
        <end position="205"/>
    </location>
    <ligand>
        <name>GTP</name>
        <dbReference type="ChEBI" id="CHEBI:37565"/>
    </ligand>
</feature>
<feature type="binding site" evidence="9">
    <location>
        <position position="245"/>
    </location>
    <ligand>
        <name>GTP</name>
        <dbReference type="ChEBI" id="CHEBI:37565"/>
    </ligand>
</feature>
<accession>A0AAJ5WYF8</accession>
<feature type="binding site" evidence="9">
    <location>
        <position position="290"/>
    </location>
    <ligand>
        <name>Mg(2+)</name>
        <dbReference type="ChEBI" id="CHEBI:18420"/>
        <label>1</label>
        <note>catalytic</note>
    </ligand>
</feature>
<keyword evidence="2 9" id="KW-0846">Cobalamin</keyword>
<feature type="binding site" evidence="9">
    <location>
        <position position="242"/>
    </location>
    <ligand>
        <name>Mg(2+)</name>
        <dbReference type="ChEBI" id="CHEBI:18420"/>
        <label>1</label>
        <note>catalytic</note>
    </ligand>
</feature>
<comment type="cofactor">
    <cofactor evidence="1 9">
        <name>adenosylcob(III)alamin</name>
        <dbReference type="ChEBI" id="CHEBI:18408"/>
    </cofactor>
</comment>
<dbReference type="EC" id="5.4.99.13" evidence="9"/>
<dbReference type="InterPro" id="IPR016176">
    <property type="entry name" value="Cbl-dep_enz_cat"/>
</dbReference>
<feature type="binding site" evidence="9">
    <location>
        <position position="882"/>
    </location>
    <ligand>
        <name>substrate</name>
    </ligand>
</feature>
<dbReference type="PANTHER" id="PTHR43087:SF1">
    <property type="entry name" value="LAO_AO TRANSPORT SYSTEM ATPASE"/>
    <property type="match status" value="1"/>
</dbReference>
<feature type="binding site" evidence="9">
    <location>
        <position position="887"/>
    </location>
    <ligand>
        <name>substrate</name>
    </ligand>
</feature>
<keyword evidence="9" id="KW-0460">Magnesium</keyword>
<sequence length="1119" mass="124628">MSYTTSNKVRIVTAASLFDGHDAAINIMRRIMQAKGAEIIHLGHNRSVAEIVECAIEEDAQGIAITSYQGGHVEFFKYMKDLLDQNGCGHIKIFGGGGGTILPQEIRELHQYGITKIYSPDDGRKMGLEGMIEDVIRRCDFPLNGNPNNFKGEMKLGEWKDIRKVARAISNAENGNGNESAPAAGTVSTIPVLGITGTGGAGKSSVTDELTRRYLHTFPDKTIAVISVDPSKKKTGGALLGDRIRMNSISSPRAYMRSLATRESDVALSQHVQEAIDICKAAGFDFIILESAGVGQSDASILDYCDCSMYVMTPEYGAASQLEKINMLDYADVICINKFDKAGALDALHDVRKQYKRNHQLWTAKDEELPVVGTIAAQFNDAGVNELFEKLVQAVQQKTGVSFGAVEIHAHTRETATKSQIIPPRRVRYLSEIADNNRGYDEWVNEQAALATQLYQLNGVLSVKGAGAFAEGLGALKKQVEEQLHPECKKLIDQWPGLLSKYAGDYFEYQVRDKVIRQELTTLSLSGTRIPKVVLPKYSDWGDILRWQLQENVPGEFPYTAGVFELKRQGEDPTRMFAGEGGPERTNKRFHYVSVDQPAKRLSTAFDSVTLYGEDPAHRPDIYGKVGNSGVSIATVDDAKKLYSGFDLCDPKTSVSMTINGPAPILLAFFMNAAIDQECEKWITALDKWPDVQARMKQKFTHLPKSMYYNPAAPERLPEGNSGLGLQLLGVSGDEVLPEEVYESIRSEALKSARGTVQADILKEDQAQNTCIFSTEFALKLMGDVQEYFIENKVRNFYSVSISGYHIAEAGANPITQLAFTLANGFTYVEYYLSRGMDIDDFAPNLSFFFSNGMDPEYSVIGRVARRIWAKAMKNKYKGNDRSQKLKYHIQTSGRSLHAQEIDFNDIRTTLQALYAIYDNCNSLHTNAYDEAITTPTEESVRRAMAIQLIINRELGSARTENFIQGSFLIEEMTDLVEDAVLAEFDRITERGGVLGAMERMYQRNKIQEESLHYESLKHSGELPIIGVNTFLNKKGSPTIVPQEVIRSTQEEREQQIDNLQKFWKRNEGKSAEMLARLKTVAINNGNLFAELMETVKYCSLGQITHALYAVGGQYRRNM</sequence>
<dbReference type="GO" id="GO:0003924">
    <property type="term" value="F:GTPase activity"/>
    <property type="evidence" value="ECO:0007669"/>
    <property type="project" value="UniProtKB-UniRule"/>
</dbReference>
<evidence type="ECO:0000256" key="6">
    <source>
        <dbReference type="ARBA" id="ARBA00023186"/>
    </source>
</evidence>
<dbReference type="InterPro" id="IPR006158">
    <property type="entry name" value="Cobalamin-bd"/>
</dbReference>
<evidence type="ECO:0000256" key="1">
    <source>
        <dbReference type="ARBA" id="ARBA00001922"/>
    </source>
</evidence>
<feature type="binding site" evidence="9">
    <location>
        <position position="601"/>
    </location>
    <ligand>
        <name>substrate</name>
    </ligand>
</feature>
<evidence type="ECO:0000256" key="2">
    <source>
        <dbReference type="ARBA" id="ARBA00022628"/>
    </source>
</evidence>
<dbReference type="EC" id="3.6.5.-" evidence="9"/>
<dbReference type="GO" id="GO:0000287">
    <property type="term" value="F:magnesium ion binding"/>
    <property type="evidence" value="ECO:0007669"/>
    <property type="project" value="UniProtKB-UniRule"/>
</dbReference>
<organism evidence="11 12">
    <name type="scientific">Candidatus Pseudobacter hemicellulosilyticus</name>
    <dbReference type="NCBI Taxonomy" id="3121375"/>
    <lineage>
        <taxon>Bacteria</taxon>
        <taxon>Pseudomonadati</taxon>
        <taxon>Bacteroidota</taxon>
        <taxon>Chitinophagia</taxon>
        <taxon>Chitinophagales</taxon>
        <taxon>Chitinophagaceae</taxon>
        <taxon>Pseudobacter</taxon>
    </lineage>
</organism>
<dbReference type="InterPro" id="IPR033669">
    <property type="entry name" value="IcmF"/>
</dbReference>
<dbReference type="SUPFAM" id="SSF52242">
    <property type="entry name" value="Cobalamin (vitamin B12)-binding domain"/>
    <property type="match status" value="1"/>
</dbReference>
<feature type="binding site" evidence="9">
    <location>
        <position position="1118"/>
    </location>
    <ligand>
        <name>GTP</name>
        <dbReference type="ChEBI" id="CHEBI:37565"/>
    </ligand>
</feature>
<dbReference type="PROSITE" id="PS51332">
    <property type="entry name" value="B12_BINDING"/>
    <property type="match status" value="1"/>
</dbReference>
<comment type="catalytic activity">
    <reaction evidence="9">
        <text>2-methylpropanoyl-CoA = butanoyl-CoA</text>
        <dbReference type="Rhea" id="RHEA:13141"/>
        <dbReference type="ChEBI" id="CHEBI:57338"/>
        <dbReference type="ChEBI" id="CHEBI:57371"/>
        <dbReference type="EC" id="5.4.99.13"/>
    </reaction>
</comment>
<dbReference type="EMBL" id="CP119311">
    <property type="protein sequence ID" value="WEK36570.1"/>
    <property type="molecule type" value="Genomic_DNA"/>
</dbReference>
<dbReference type="PANTHER" id="PTHR43087">
    <property type="entry name" value="LYSINE/ARGININE/ORNITHINE TRANSPORT SYSTEM KINASE"/>
    <property type="match status" value="1"/>
</dbReference>
<dbReference type="Pfam" id="PF01642">
    <property type="entry name" value="MM_CoA_mutase"/>
    <property type="match status" value="2"/>
</dbReference>
<feature type="binding site" evidence="9">
    <location>
        <position position="229"/>
    </location>
    <ligand>
        <name>Mg(2+)</name>
        <dbReference type="ChEBI" id="CHEBI:18420"/>
        <label>2</label>
    </ligand>
</feature>
<name>A0AAJ5WYF8_9BACT</name>
<evidence type="ECO:0000256" key="7">
    <source>
        <dbReference type="ARBA" id="ARBA00023235"/>
    </source>
</evidence>
<reference evidence="11" key="1">
    <citation type="submission" date="2023-03" db="EMBL/GenBank/DDBJ databases">
        <title>Andean soil-derived lignocellulolytic bacterial consortium as a source of novel taxa and putative plastic-active enzymes.</title>
        <authorList>
            <person name="Diaz-Garcia L."/>
            <person name="Chuvochina M."/>
            <person name="Feuerriegel G."/>
            <person name="Bunk B."/>
            <person name="Sproer C."/>
            <person name="Streit W.R."/>
            <person name="Rodriguez L.M."/>
            <person name="Overmann J."/>
            <person name="Jimenez D.J."/>
        </authorList>
    </citation>
    <scope>NUCLEOTIDE SEQUENCE</scope>
    <source>
        <strain evidence="11">MAG 7</strain>
    </source>
</reference>
<evidence type="ECO:0000256" key="3">
    <source>
        <dbReference type="ARBA" id="ARBA00022741"/>
    </source>
</evidence>
<keyword evidence="7 9" id="KW-0413">Isomerase</keyword>
<keyword evidence="5 9" id="KW-0342">GTP-binding</keyword>
<dbReference type="GO" id="GO:0031419">
    <property type="term" value="F:cobalamin binding"/>
    <property type="evidence" value="ECO:0007669"/>
    <property type="project" value="UniProtKB-UniRule"/>
</dbReference>
<dbReference type="InterPro" id="IPR006099">
    <property type="entry name" value="MeMalonylCoA_mutase_a/b_cat"/>
</dbReference>
<dbReference type="SUPFAM" id="SSF52540">
    <property type="entry name" value="P-loop containing nucleoside triphosphate hydrolases"/>
    <property type="match status" value="1"/>
</dbReference>
<evidence type="ECO:0000259" key="10">
    <source>
        <dbReference type="PROSITE" id="PS51332"/>
    </source>
</evidence>
<keyword evidence="9" id="KW-0511">Multifunctional enzyme</keyword>
<gene>
    <name evidence="9" type="primary">icmF</name>
    <name evidence="11" type="ORF">P0Y53_03575</name>
</gene>
<dbReference type="CDD" id="cd02071">
    <property type="entry name" value="MM_CoA_mut_B12_BD"/>
    <property type="match status" value="1"/>
</dbReference>
<dbReference type="GO" id="GO:0034784">
    <property type="term" value="F:pivalyl-CoA mutase activity"/>
    <property type="evidence" value="ECO:0007669"/>
    <property type="project" value="InterPro"/>
</dbReference>
<comment type="cofactor">
    <cofactor evidence="9">
        <name>Mg(2+)</name>
        <dbReference type="ChEBI" id="CHEBI:18420"/>
    </cofactor>
</comment>
<evidence type="ECO:0000256" key="5">
    <source>
        <dbReference type="ARBA" id="ARBA00023134"/>
    </source>
</evidence>
<dbReference type="GO" id="GO:0047727">
    <property type="term" value="F:isobutyryl-CoA mutase activity"/>
    <property type="evidence" value="ECO:0007669"/>
    <property type="project" value="UniProtKB-UniRule"/>
</dbReference>
<feature type="binding site" evidence="9">
    <location>
        <position position="204"/>
    </location>
    <ligand>
        <name>Mg(2+)</name>
        <dbReference type="ChEBI" id="CHEBI:18420"/>
        <label>1</label>
        <note>catalytic</note>
    </ligand>
</feature>
<keyword evidence="6 9" id="KW-0143">Chaperone</keyword>
<dbReference type="InterPro" id="IPR036724">
    <property type="entry name" value="Cobalamin-bd_sf"/>
</dbReference>
<feature type="binding site" evidence="9">
    <location>
        <position position="798"/>
    </location>
    <ligand>
        <name>substrate</name>
    </ligand>
</feature>
<dbReference type="HAMAP" id="MF_02050">
    <property type="entry name" value="IcmF"/>
    <property type="match status" value="1"/>
</dbReference>
<dbReference type="AlphaFoldDB" id="A0AAJ5WYF8"/>
<dbReference type="Pfam" id="PF03308">
    <property type="entry name" value="MeaB"/>
    <property type="match status" value="1"/>
</dbReference>
<feature type="binding site" evidence="9">
    <location>
        <position position="290"/>
    </location>
    <ligand>
        <name>Mg(2+)</name>
        <dbReference type="ChEBI" id="CHEBI:18420"/>
        <label>2</label>
    </ligand>
</feature>
<feature type="binding site" evidence="9">
    <location>
        <position position="999"/>
    </location>
    <ligand>
        <name>GTP</name>
        <dbReference type="ChEBI" id="CHEBI:37565"/>
    </ligand>
</feature>
<feature type="domain" description="B12-binding" evidence="10">
    <location>
        <begin position="8"/>
        <end position="146"/>
    </location>
</feature>
<dbReference type="Gene3D" id="3.40.50.280">
    <property type="entry name" value="Cobalamin-binding domain"/>
    <property type="match status" value="1"/>
</dbReference>
<dbReference type="InterPro" id="IPR027417">
    <property type="entry name" value="P-loop_NTPase"/>
</dbReference>
<keyword evidence="4 9" id="KW-0378">Hydrolase</keyword>
<evidence type="ECO:0000313" key="11">
    <source>
        <dbReference type="EMBL" id="WEK36570.1"/>
    </source>
</evidence>
<feature type="binding site" evidence="9">
    <location>
        <position position="242"/>
    </location>
    <ligand>
        <name>Mg(2+)</name>
        <dbReference type="ChEBI" id="CHEBI:18420"/>
        <label>2</label>
    </ligand>
</feature>
<keyword evidence="9" id="KW-0479">Metal-binding</keyword>
<comment type="function">
    <text evidence="9">Catalyzes the reversible interconversion of isobutyryl-CoA and n-butyryl-CoA, using radical chemistry. Also exhibits GTPase activity, associated with its G-protein domain (MeaI) that functions as a chaperone that assists cofactor delivery and proper holo-enzyme assembly.</text>
</comment>
<dbReference type="Gene3D" id="3.20.20.240">
    <property type="entry name" value="Methylmalonyl-CoA mutase"/>
    <property type="match status" value="1"/>
</dbReference>
<feature type="binding site" evidence="9">
    <location>
        <position position="847"/>
    </location>
    <ligand>
        <name>substrate</name>
    </ligand>
</feature>
<feature type="binding site" evidence="9">
    <location>
        <position position="228"/>
    </location>
    <ligand>
        <name>Mg(2+)</name>
        <dbReference type="ChEBI" id="CHEBI:18420"/>
        <label>2</label>
    </ligand>
</feature>
<comment type="subunit">
    <text evidence="9">Homodimer.</text>
</comment>
<dbReference type="Pfam" id="PF02310">
    <property type="entry name" value="B12-binding"/>
    <property type="match status" value="1"/>
</dbReference>
<dbReference type="SUPFAM" id="SSF51703">
    <property type="entry name" value="Cobalamin (vitamin B12)-dependent enzymes"/>
    <property type="match status" value="1"/>
</dbReference>